<organism evidence="3 4">
    <name type="scientific">Armadillidium nasatum</name>
    <dbReference type="NCBI Taxonomy" id="96803"/>
    <lineage>
        <taxon>Eukaryota</taxon>
        <taxon>Metazoa</taxon>
        <taxon>Ecdysozoa</taxon>
        <taxon>Arthropoda</taxon>
        <taxon>Crustacea</taxon>
        <taxon>Multicrustacea</taxon>
        <taxon>Malacostraca</taxon>
        <taxon>Eumalacostraca</taxon>
        <taxon>Peracarida</taxon>
        <taxon>Isopoda</taxon>
        <taxon>Oniscidea</taxon>
        <taxon>Crinocheta</taxon>
        <taxon>Armadillidiidae</taxon>
        <taxon>Armadillidium</taxon>
    </lineage>
</organism>
<keyword evidence="4" id="KW-1185">Reference proteome</keyword>
<comment type="caution">
    <text evidence="3">The sequence shown here is derived from an EMBL/GenBank/DDBJ whole genome shotgun (WGS) entry which is preliminary data.</text>
</comment>
<accession>A0A5N5TJA9</accession>
<dbReference type="GO" id="GO:0005886">
    <property type="term" value="C:plasma membrane"/>
    <property type="evidence" value="ECO:0007669"/>
    <property type="project" value="TreeGrafter"/>
</dbReference>
<dbReference type="FunFam" id="2.120.10.30:FF:000035">
    <property type="entry name" value="Low-density lipoprotein receptor-related protein 2"/>
    <property type="match status" value="1"/>
</dbReference>
<protein>
    <submittedName>
        <fullName evidence="3">Low-density lipoprotein receptor 1</fullName>
    </submittedName>
</protein>
<sequence length="348" mass="39940">MELLFFTVLIYFDTVDPHLIVSIRFFIREIGLNDTFNKLIIDNLTNVVALDFEWESKCFFWSDVTHLSSSIKRICKDGQPEVLHTTVQSPDGIAVDWVGKNLYWCDKGRDTIEVSKIDGKYRKVLIHKGLEDPRAIVLDPFNGYMYWTDWGNKPHIGKAGMDGSGQLILINSTVGWPNALTISYATNEIFWADAHFDYIGRCDLNGGNRKIILSKESAPNYVRHIFAISVFEDWLYWTDWELKSVVRANKYTGQNINKIYTAIYRPMDLHVYHPYRQLPLKDNPCKDNGGCDTMCLLAPGGNKTCACPQNYVLEEDNKSCVPNCSASQFVCNTTYKCIPFFWKCDTQI</sequence>
<dbReference type="GO" id="GO:0060070">
    <property type="term" value="P:canonical Wnt signaling pathway"/>
    <property type="evidence" value="ECO:0007669"/>
    <property type="project" value="TreeGrafter"/>
</dbReference>
<evidence type="ECO:0000313" key="3">
    <source>
        <dbReference type="EMBL" id="KAB7505770.1"/>
    </source>
</evidence>
<keyword evidence="3" id="KW-0675">Receptor</keyword>
<dbReference type="PANTHER" id="PTHR46513">
    <property type="entry name" value="VITELLOGENIN RECEPTOR-LIKE PROTEIN-RELATED-RELATED"/>
    <property type="match status" value="1"/>
</dbReference>
<dbReference type="GO" id="GO:0042813">
    <property type="term" value="F:Wnt receptor activity"/>
    <property type="evidence" value="ECO:0007669"/>
    <property type="project" value="TreeGrafter"/>
</dbReference>
<evidence type="ECO:0000256" key="2">
    <source>
        <dbReference type="PROSITE-ProRule" id="PRU00461"/>
    </source>
</evidence>
<keyword evidence="3" id="KW-0449">Lipoprotein</keyword>
<dbReference type="Gene3D" id="2.120.10.30">
    <property type="entry name" value="TolB, C-terminal domain"/>
    <property type="match status" value="1"/>
</dbReference>
<evidence type="ECO:0000256" key="1">
    <source>
        <dbReference type="ARBA" id="ARBA00022536"/>
    </source>
</evidence>
<dbReference type="SMART" id="SM00135">
    <property type="entry name" value="LY"/>
    <property type="match status" value="5"/>
</dbReference>
<feature type="repeat" description="LDL-receptor class B" evidence="2">
    <location>
        <begin position="143"/>
        <end position="186"/>
    </location>
</feature>
<keyword evidence="1" id="KW-0245">EGF-like domain</keyword>
<dbReference type="PANTHER" id="PTHR46513:SF13">
    <property type="entry name" value="EGF-LIKE DOMAIN-CONTAINING PROTEIN"/>
    <property type="match status" value="1"/>
</dbReference>
<dbReference type="InterPro" id="IPR011042">
    <property type="entry name" value="6-blade_b-propeller_TolB-like"/>
</dbReference>
<dbReference type="Proteomes" id="UP000326759">
    <property type="component" value="Unassembled WGS sequence"/>
</dbReference>
<dbReference type="InterPro" id="IPR050778">
    <property type="entry name" value="Cueball_EGF_LRP_Nidogen"/>
</dbReference>
<feature type="repeat" description="LDL-receptor class B" evidence="2">
    <location>
        <begin position="100"/>
        <end position="142"/>
    </location>
</feature>
<dbReference type="GO" id="GO:0017147">
    <property type="term" value="F:Wnt-protein binding"/>
    <property type="evidence" value="ECO:0007669"/>
    <property type="project" value="TreeGrafter"/>
</dbReference>
<gene>
    <name evidence="3" type="primary">ldlr-a</name>
    <name evidence="3" type="ORF">Anas_07533</name>
</gene>
<evidence type="ECO:0000313" key="4">
    <source>
        <dbReference type="Proteomes" id="UP000326759"/>
    </source>
</evidence>
<dbReference type="InterPro" id="IPR000033">
    <property type="entry name" value="LDLR_classB_rpt"/>
</dbReference>
<dbReference type="Pfam" id="PF14670">
    <property type="entry name" value="FXa_inhibition"/>
    <property type="match status" value="1"/>
</dbReference>
<dbReference type="EMBL" id="SEYY01001112">
    <property type="protein sequence ID" value="KAB7505770.1"/>
    <property type="molecule type" value="Genomic_DNA"/>
</dbReference>
<dbReference type="OrthoDB" id="9990982at2759"/>
<dbReference type="PROSITE" id="PS51120">
    <property type="entry name" value="LDLRB"/>
    <property type="match status" value="2"/>
</dbReference>
<dbReference type="SUPFAM" id="SSF63825">
    <property type="entry name" value="YWTD domain"/>
    <property type="match status" value="1"/>
</dbReference>
<dbReference type="Pfam" id="PF00058">
    <property type="entry name" value="Ldl_recept_b"/>
    <property type="match status" value="2"/>
</dbReference>
<reference evidence="3 4" key="1">
    <citation type="journal article" date="2019" name="PLoS Biol.">
        <title>Sex chromosomes control vertical transmission of feminizing Wolbachia symbionts in an isopod.</title>
        <authorList>
            <person name="Becking T."/>
            <person name="Chebbi M.A."/>
            <person name="Giraud I."/>
            <person name="Moumen B."/>
            <person name="Laverre T."/>
            <person name="Caubet Y."/>
            <person name="Peccoud J."/>
            <person name="Gilbert C."/>
            <person name="Cordaux R."/>
        </authorList>
    </citation>
    <scope>NUCLEOTIDE SEQUENCE [LARGE SCALE GENOMIC DNA]</scope>
    <source>
        <strain evidence="3">ANa2</strain>
        <tissue evidence="3">Whole body excluding digestive tract and cuticle</tissue>
    </source>
</reference>
<name>A0A5N5TJA9_9CRUS</name>
<proteinExistence type="predicted"/>
<dbReference type="AlphaFoldDB" id="A0A5N5TJA9"/>